<accession>B4GP68</accession>
<dbReference type="KEGG" id="dpe:6595149"/>
<dbReference type="Pfam" id="PF07776">
    <property type="entry name" value="zf-AD"/>
    <property type="match status" value="1"/>
</dbReference>
<feature type="binding site" evidence="8">
    <location>
        <position position="15"/>
    </location>
    <ligand>
        <name>Zn(2+)</name>
        <dbReference type="ChEBI" id="CHEBI:29105"/>
    </ligand>
</feature>
<name>B4GP68_DROPE</name>
<feature type="domain" description="C2H2-type" evidence="10">
    <location>
        <begin position="440"/>
        <end position="462"/>
    </location>
</feature>
<evidence type="ECO:0000256" key="9">
    <source>
        <dbReference type="SAM" id="MobiDB-lite"/>
    </source>
</evidence>
<feature type="domain" description="C2H2-type" evidence="10">
    <location>
        <begin position="587"/>
        <end position="615"/>
    </location>
</feature>
<gene>
    <name evidence="12" type="primary">Dper\GL13826</name>
    <name evidence="12" type="ORF">Dper_GL13826</name>
</gene>
<evidence type="ECO:0000259" key="11">
    <source>
        <dbReference type="PROSITE" id="PS51915"/>
    </source>
</evidence>
<keyword evidence="5" id="KW-0805">Transcription regulation</keyword>
<feature type="domain" description="C2H2-type" evidence="10">
    <location>
        <begin position="502"/>
        <end position="529"/>
    </location>
</feature>
<dbReference type="OrthoDB" id="8922241at2759"/>
<dbReference type="InterPro" id="IPR013087">
    <property type="entry name" value="Znf_C2H2_type"/>
</dbReference>
<feature type="domain" description="ZAD" evidence="11">
    <location>
        <begin position="13"/>
        <end position="88"/>
    </location>
</feature>
<evidence type="ECO:0000256" key="4">
    <source>
        <dbReference type="ARBA" id="ARBA00022833"/>
    </source>
</evidence>
<evidence type="ECO:0000313" key="13">
    <source>
        <dbReference type="Proteomes" id="UP000008744"/>
    </source>
</evidence>
<dbReference type="PANTHER" id="PTHR24379">
    <property type="entry name" value="KRAB AND ZINC FINGER DOMAIN-CONTAINING"/>
    <property type="match status" value="1"/>
</dbReference>
<dbReference type="SUPFAM" id="SSF57716">
    <property type="entry name" value="Glucocorticoid receptor-like (DNA-binding domain)"/>
    <property type="match status" value="1"/>
</dbReference>
<dbReference type="PANTHER" id="PTHR24379:SF121">
    <property type="entry name" value="C2H2-TYPE DOMAIN-CONTAINING PROTEIN"/>
    <property type="match status" value="1"/>
</dbReference>
<keyword evidence="13" id="KW-1185">Reference proteome</keyword>
<proteinExistence type="predicted"/>
<evidence type="ECO:0000256" key="1">
    <source>
        <dbReference type="ARBA" id="ARBA00022723"/>
    </source>
</evidence>
<feature type="binding site" evidence="8">
    <location>
        <position position="64"/>
    </location>
    <ligand>
        <name>Zn(2+)</name>
        <dbReference type="ChEBI" id="CHEBI:29105"/>
    </ligand>
</feature>
<feature type="region of interest" description="Disordered" evidence="9">
    <location>
        <begin position="399"/>
        <end position="430"/>
    </location>
</feature>
<dbReference type="PhylomeDB" id="B4GP68"/>
<dbReference type="Gene3D" id="3.40.1800.20">
    <property type="match status" value="1"/>
</dbReference>
<dbReference type="PROSITE" id="PS00028">
    <property type="entry name" value="ZINC_FINGER_C2H2_1"/>
    <property type="match status" value="6"/>
</dbReference>
<dbReference type="SMART" id="SM00868">
    <property type="entry name" value="zf-AD"/>
    <property type="match status" value="1"/>
</dbReference>
<dbReference type="PROSITE" id="PS51915">
    <property type="entry name" value="ZAD"/>
    <property type="match status" value="1"/>
</dbReference>
<evidence type="ECO:0000256" key="7">
    <source>
        <dbReference type="PROSITE-ProRule" id="PRU00042"/>
    </source>
</evidence>
<dbReference type="InterPro" id="IPR012934">
    <property type="entry name" value="Znf_AD"/>
</dbReference>
<feature type="binding site" evidence="8">
    <location>
        <position position="18"/>
    </location>
    <ligand>
        <name>Zn(2+)</name>
        <dbReference type="ChEBI" id="CHEBI:29105"/>
    </ligand>
</feature>
<dbReference type="Pfam" id="PF00096">
    <property type="entry name" value="zf-C2H2"/>
    <property type="match status" value="4"/>
</dbReference>
<evidence type="ECO:0000259" key="10">
    <source>
        <dbReference type="PROSITE" id="PS50157"/>
    </source>
</evidence>
<dbReference type="GO" id="GO:0005634">
    <property type="term" value="C:nucleus"/>
    <property type="evidence" value="ECO:0007669"/>
    <property type="project" value="InterPro"/>
</dbReference>
<dbReference type="HOGENOM" id="CLU_458761_0_0_1"/>
<feature type="domain" description="C2H2-type" evidence="10">
    <location>
        <begin position="474"/>
        <end position="501"/>
    </location>
</feature>
<organism evidence="13">
    <name type="scientific">Drosophila persimilis</name>
    <name type="common">Fruit fly</name>
    <dbReference type="NCBI Taxonomy" id="7234"/>
    <lineage>
        <taxon>Eukaryota</taxon>
        <taxon>Metazoa</taxon>
        <taxon>Ecdysozoa</taxon>
        <taxon>Arthropoda</taxon>
        <taxon>Hexapoda</taxon>
        <taxon>Insecta</taxon>
        <taxon>Pterygota</taxon>
        <taxon>Neoptera</taxon>
        <taxon>Endopterygota</taxon>
        <taxon>Diptera</taxon>
        <taxon>Brachycera</taxon>
        <taxon>Muscomorpha</taxon>
        <taxon>Ephydroidea</taxon>
        <taxon>Drosophilidae</taxon>
        <taxon>Drosophila</taxon>
        <taxon>Sophophora</taxon>
    </lineage>
</organism>
<evidence type="ECO:0000256" key="2">
    <source>
        <dbReference type="ARBA" id="ARBA00022737"/>
    </source>
</evidence>
<dbReference type="Proteomes" id="UP000008744">
    <property type="component" value="Unassembled WGS sequence"/>
</dbReference>
<dbReference type="AlphaFoldDB" id="B4GP68"/>
<keyword evidence="2" id="KW-0677">Repeat</keyword>
<evidence type="ECO:0000256" key="5">
    <source>
        <dbReference type="ARBA" id="ARBA00023015"/>
    </source>
</evidence>
<dbReference type="InterPro" id="IPR036236">
    <property type="entry name" value="Znf_C2H2_sf"/>
</dbReference>
<evidence type="ECO:0000256" key="6">
    <source>
        <dbReference type="ARBA" id="ARBA00023163"/>
    </source>
</evidence>
<keyword evidence="1 8" id="KW-0479">Metal-binding</keyword>
<feature type="domain" description="C2H2-type" evidence="10">
    <location>
        <begin position="560"/>
        <end position="584"/>
    </location>
</feature>
<keyword evidence="3 7" id="KW-0863">Zinc-finger</keyword>
<dbReference type="EMBL" id="CH479186">
    <property type="protein sequence ID" value="EDW38951.1"/>
    <property type="molecule type" value="Genomic_DNA"/>
</dbReference>
<evidence type="ECO:0000313" key="12">
    <source>
        <dbReference type="EMBL" id="EDW38951.1"/>
    </source>
</evidence>
<evidence type="ECO:0000256" key="3">
    <source>
        <dbReference type="ARBA" id="ARBA00022771"/>
    </source>
</evidence>
<feature type="binding site" evidence="8">
    <location>
        <position position="61"/>
    </location>
    <ligand>
        <name>Zn(2+)</name>
        <dbReference type="ChEBI" id="CHEBI:29105"/>
    </ligand>
</feature>
<dbReference type="OMA" id="ECRYQLE"/>
<dbReference type="Gene3D" id="3.30.160.60">
    <property type="entry name" value="Classic Zinc Finger"/>
    <property type="match status" value="4"/>
</dbReference>
<keyword evidence="6" id="KW-0804">Transcription</keyword>
<evidence type="ECO:0000256" key="8">
    <source>
        <dbReference type="PROSITE-ProRule" id="PRU01263"/>
    </source>
</evidence>
<keyword evidence="4 8" id="KW-0862">Zinc</keyword>
<dbReference type="SUPFAM" id="SSF57667">
    <property type="entry name" value="beta-beta-alpha zinc fingers"/>
    <property type="match status" value="3"/>
</dbReference>
<dbReference type="SMART" id="SM00355">
    <property type="entry name" value="ZnF_C2H2"/>
    <property type="match status" value="6"/>
</dbReference>
<dbReference type="FunFam" id="3.30.160.60:FF:003139">
    <property type="entry name" value="Zinc finger protein 1144"/>
    <property type="match status" value="1"/>
</dbReference>
<dbReference type="PROSITE" id="PS50157">
    <property type="entry name" value="ZINC_FINGER_C2H2_2"/>
    <property type="match status" value="6"/>
</dbReference>
<sequence length="635" mass="72257">MPEAELCYPDLKTLCRLCLKEHLDAHTIFGDDATGLSIAMRLMACVSLDPKPSDPFPKKICDECRYQLEKSFLFRQRSQATEKKLRKHIRLLGLGKKSRVFSKESDDYDEDELEFEESVAFIANQEKVREAEAEKWREKFKENQEQEFVKRLEAARLELRQEVAAEVRKELADEVRQDVREELRNEVNEEIRREQLAKLVGELEVFLVEKKAGSWEPMDPDVKLAPEPVPDSPPAILPKHPIKRRLSSASKHPPAQCLKAEEVEFVLGGDPETSAADEVDLDPIDIEEDSPTDVTAHEFTDIKMVGVGAGDVVRTEDGEIYIINSTSTVEPKHDSPPPEFQQDSDITSYNIKDDGEIQFSGEKSEEMGDVVVFNLDGDISEEQQVYNFEQNLIIVPKEKTPKRESRQVGKRKRSSEFVSKQSPREPQPKACRVTDTVKTFQCQMCPTAFPTEKLLTRHHNAHIKNLKNGKGGSLQCPICELQLSCASSLKRHMIIHTGLKPYKCDSCDLSFSQREVLKRHMDIHTGAKRHKCSQCSSCFAQKSNLQQHIARVHMGNSRTHKCHLCDRSFNHVSGLSRHLVAHAGVMFSCTECGRQFNDRSAVQRHLQTVHKIQNKSVDYASEPEPELSEIEFQSV</sequence>
<feature type="domain" description="C2H2-type" evidence="10">
    <location>
        <begin position="530"/>
        <end position="558"/>
    </location>
</feature>
<dbReference type="GO" id="GO:0008270">
    <property type="term" value="F:zinc ion binding"/>
    <property type="evidence" value="ECO:0007669"/>
    <property type="project" value="UniProtKB-UniRule"/>
</dbReference>
<protein>
    <submittedName>
        <fullName evidence="12">GL13826</fullName>
    </submittedName>
</protein>
<dbReference type="eggNOG" id="KOG1721">
    <property type="taxonomic scope" value="Eukaryota"/>
</dbReference>
<reference evidence="12 13" key="1">
    <citation type="journal article" date="2007" name="Nature">
        <title>Evolution of genes and genomes on the Drosophila phylogeny.</title>
        <authorList>
            <consortium name="Drosophila 12 Genomes Consortium"/>
            <person name="Clark A.G."/>
            <person name="Eisen M.B."/>
            <person name="Smith D.R."/>
            <person name="Bergman C.M."/>
            <person name="Oliver B."/>
            <person name="Markow T.A."/>
            <person name="Kaufman T.C."/>
            <person name="Kellis M."/>
            <person name="Gelbart W."/>
            <person name="Iyer V.N."/>
            <person name="Pollard D.A."/>
            <person name="Sackton T.B."/>
            <person name="Larracuente A.M."/>
            <person name="Singh N.D."/>
            <person name="Abad J.P."/>
            <person name="Abt D.N."/>
            <person name="Adryan B."/>
            <person name="Aguade M."/>
            <person name="Akashi H."/>
            <person name="Anderson W.W."/>
            <person name="Aquadro C.F."/>
            <person name="Ardell D.H."/>
            <person name="Arguello R."/>
            <person name="Artieri C.G."/>
            <person name="Barbash D.A."/>
            <person name="Barker D."/>
            <person name="Barsanti P."/>
            <person name="Batterham P."/>
            <person name="Batzoglou S."/>
            <person name="Begun D."/>
            <person name="Bhutkar A."/>
            <person name="Blanco E."/>
            <person name="Bosak S.A."/>
            <person name="Bradley R.K."/>
            <person name="Brand A.D."/>
            <person name="Brent M.R."/>
            <person name="Brooks A.N."/>
            <person name="Brown R.H."/>
            <person name="Butlin R.K."/>
            <person name="Caggese C."/>
            <person name="Calvi B.R."/>
            <person name="Bernardo de Carvalho A."/>
            <person name="Caspi A."/>
            <person name="Castrezana S."/>
            <person name="Celniker S.E."/>
            <person name="Chang J.L."/>
            <person name="Chapple C."/>
            <person name="Chatterji S."/>
            <person name="Chinwalla A."/>
            <person name="Civetta A."/>
            <person name="Clifton S.W."/>
            <person name="Comeron J.M."/>
            <person name="Costello J.C."/>
            <person name="Coyne J.A."/>
            <person name="Daub J."/>
            <person name="David R.G."/>
            <person name="Delcher A.L."/>
            <person name="Delehaunty K."/>
            <person name="Do C.B."/>
            <person name="Ebling H."/>
            <person name="Edwards K."/>
            <person name="Eickbush T."/>
            <person name="Evans J.D."/>
            <person name="Filipski A."/>
            <person name="Findeiss S."/>
            <person name="Freyhult E."/>
            <person name="Fulton L."/>
            <person name="Fulton R."/>
            <person name="Garcia A.C."/>
            <person name="Gardiner A."/>
            <person name="Garfield D.A."/>
            <person name="Garvin B.E."/>
            <person name="Gibson G."/>
            <person name="Gilbert D."/>
            <person name="Gnerre S."/>
            <person name="Godfrey J."/>
            <person name="Good R."/>
            <person name="Gotea V."/>
            <person name="Gravely B."/>
            <person name="Greenberg A.J."/>
            <person name="Griffiths-Jones S."/>
            <person name="Gross S."/>
            <person name="Guigo R."/>
            <person name="Gustafson E.A."/>
            <person name="Haerty W."/>
            <person name="Hahn M.W."/>
            <person name="Halligan D.L."/>
            <person name="Halpern A.L."/>
            <person name="Halter G.M."/>
            <person name="Han M.V."/>
            <person name="Heger A."/>
            <person name="Hillier L."/>
            <person name="Hinrichs A.S."/>
            <person name="Holmes I."/>
            <person name="Hoskins R.A."/>
            <person name="Hubisz M.J."/>
            <person name="Hultmark D."/>
            <person name="Huntley M.A."/>
            <person name="Jaffe D.B."/>
            <person name="Jagadeeshan S."/>
            <person name="Jeck W.R."/>
            <person name="Johnson J."/>
            <person name="Jones C.D."/>
            <person name="Jordan W.C."/>
            <person name="Karpen G.H."/>
            <person name="Kataoka E."/>
            <person name="Keightley P.D."/>
            <person name="Kheradpour P."/>
            <person name="Kirkness E.F."/>
            <person name="Koerich L.B."/>
            <person name="Kristiansen K."/>
            <person name="Kudrna D."/>
            <person name="Kulathinal R.J."/>
            <person name="Kumar S."/>
            <person name="Kwok R."/>
            <person name="Lander E."/>
            <person name="Langley C.H."/>
            <person name="Lapoint R."/>
            <person name="Lazzaro B.P."/>
            <person name="Lee S.J."/>
            <person name="Levesque L."/>
            <person name="Li R."/>
            <person name="Lin C.F."/>
            <person name="Lin M.F."/>
            <person name="Lindblad-Toh K."/>
            <person name="Llopart A."/>
            <person name="Long M."/>
            <person name="Low L."/>
            <person name="Lozovsky E."/>
            <person name="Lu J."/>
            <person name="Luo M."/>
            <person name="Machado C.A."/>
            <person name="Makalowski W."/>
            <person name="Marzo M."/>
            <person name="Matsuda M."/>
            <person name="Matzkin L."/>
            <person name="McAllister B."/>
            <person name="McBride C.S."/>
            <person name="McKernan B."/>
            <person name="McKernan K."/>
            <person name="Mendez-Lago M."/>
            <person name="Minx P."/>
            <person name="Mollenhauer M.U."/>
            <person name="Montooth K."/>
            <person name="Mount S.M."/>
            <person name="Mu X."/>
            <person name="Myers E."/>
            <person name="Negre B."/>
            <person name="Newfeld S."/>
            <person name="Nielsen R."/>
            <person name="Noor M.A."/>
            <person name="O'Grady P."/>
            <person name="Pachter L."/>
            <person name="Papaceit M."/>
            <person name="Parisi M.J."/>
            <person name="Parisi M."/>
            <person name="Parts L."/>
            <person name="Pedersen J.S."/>
            <person name="Pesole G."/>
            <person name="Phillippy A.M."/>
            <person name="Ponting C.P."/>
            <person name="Pop M."/>
            <person name="Porcelli D."/>
            <person name="Powell J.R."/>
            <person name="Prohaska S."/>
            <person name="Pruitt K."/>
            <person name="Puig M."/>
            <person name="Quesneville H."/>
            <person name="Ram K.R."/>
            <person name="Rand D."/>
            <person name="Rasmussen M.D."/>
            <person name="Reed L.K."/>
            <person name="Reenan R."/>
            <person name="Reily A."/>
            <person name="Remington K.A."/>
            <person name="Rieger T.T."/>
            <person name="Ritchie M.G."/>
            <person name="Robin C."/>
            <person name="Rogers Y.H."/>
            <person name="Rohde C."/>
            <person name="Rozas J."/>
            <person name="Rubenfield M.J."/>
            <person name="Ruiz A."/>
            <person name="Russo S."/>
            <person name="Salzberg S.L."/>
            <person name="Sanchez-Gracia A."/>
            <person name="Saranga D.J."/>
            <person name="Sato H."/>
            <person name="Schaeffer S.W."/>
            <person name="Schatz M.C."/>
            <person name="Schlenke T."/>
            <person name="Schwartz R."/>
            <person name="Segarra C."/>
            <person name="Singh R.S."/>
            <person name="Sirot L."/>
            <person name="Sirota M."/>
            <person name="Sisneros N.B."/>
            <person name="Smith C.D."/>
            <person name="Smith T.F."/>
            <person name="Spieth J."/>
            <person name="Stage D.E."/>
            <person name="Stark A."/>
            <person name="Stephan W."/>
            <person name="Strausberg R.L."/>
            <person name="Strempel S."/>
            <person name="Sturgill D."/>
            <person name="Sutton G."/>
            <person name="Sutton G.G."/>
            <person name="Tao W."/>
            <person name="Teichmann S."/>
            <person name="Tobari Y.N."/>
            <person name="Tomimura Y."/>
            <person name="Tsolas J.M."/>
            <person name="Valente V.L."/>
            <person name="Venter E."/>
            <person name="Venter J.C."/>
            <person name="Vicario S."/>
            <person name="Vieira F.G."/>
            <person name="Vilella A.J."/>
            <person name="Villasante A."/>
            <person name="Walenz B."/>
            <person name="Wang J."/>
            <person name="Wasserman M."/>
            <person name="Watts T."/>
            <person name="Wilson D."/>
            <person name="Wilson R.K."/>
            <person name="Wing R.A."/>
            <person name="Wolfner M.F."/>
            <person name="Wong A."/>
            <person name="Wong G.K."/>
            <person name="Wu C.I."/>
            <person name="Wu G."/>
            <person name="Yamamoto D."/>
            <person name="Yang H.P."/>
            <person name="Yang S.P."/>
            <person name="Yorke J.A."/>
            <person name="Yoshida K."/>
            <person name="Zdobnov E."/>
            <person name="Zhang P."/>
            <person name="Zhang Y."/>
            <person name="Zimin A.V."/>
            <person name="Baldwin J."/>
            <person name="Abdouelleil A."/>
            <person name="Abdulkadir J."/>
            <person name="Abebe A."/>
            <person name="Abera B."/>
            <person name="Abreu J."/>
            <person name="Acer S.C."/>
            <person name="Aftuck L."/>
            <person name="Alexander A."/>
            <person name="An P."/>
            <person name="Anderson E."/>
            <person name="Anderson S."/>
            <person name="Arachi H."/>
            <person name="Azer M."/>
            <person name="Bachantsang P."/>
            <person name="Barry A."/>
            <person name="Bayul T."/>
            <person name="Berlin A."/>
            <person name="Bessette D."/>
            <person name="Bloom T."/>
            <person name="Blye J."/>
            <person name="Boguslavskiy L."/>
            <person name="Bonnet C."/>
            <person name="Boukhgalter B."/>
            <person name="Bourzgui I."/>
            <person name="Brown A."/>
            <person name="Cahill P."/>
            <person name="Channer S."/>
            <person name="Cheshatsang Y."/>
            <person name="Chuda L."/>
            <person name="Citroen M."/>
            <person name="Collymore A."/>
            <person name="Cooke P."/>
            <person name="Costello M."/>
            <person name="D'Aco K."/>
            <person name="Daza R."/>
            <person name="De Haan G."/>
            <person name="DeGray S."/>
            <person name="DeMaso C."/>
            <person name="Dhargay N."/>
            <person name="Dooley K."/>
            <person name="Dooley E."/>
            <person name="Doricent M."/>
            <person name="Dorje P."/>
            <person name="Dorjee K."/>
            <person name="Dupes A."/>
            <person name="Elong R."/>
            <person name="Falk J."/>
            <person name="Farina A."/>
            <person name="Faro S."/>
            <person name="Ferguson D."/>
            <person name="Fisher S."/>
            <person name="Foley C.D."/>
            <person name="Franke A."/>
            <person name="Friedrich D."/>
            <person name="Gadbois L."/>
            <person name="Gearin G."/>
            <person name="Gearin C.R."/>
            <person name="Giannoukos G."/>
            <person name="Goode T."/>
            <person name="Graham J."/>
            <person name="Grandbois E."/>
            <person name="Grewal S."/>
            <person name="Gyaltsen K."/>
            <person name="Hafez N."/>
            <person name="Hagos B."/>
            <person name="Hall J."/>
            <person name="Henson C."/>
            <person name="Hollinger A."/>
            <person name="Honan T."/>
            <person name="Huard M.D."/>
            <person name="Hughes L."/>
            <person name="Hurhula B."/>
            <person name="Husby M.E."/>
            <person name="Kamat A."/>
            <person name="Kanga B."/>
            <person name="Kashin S."/>
            <person name="Khazanovich D."/>
            <person name="Kisner P."/>
            <person name="Lance K."/>
            <person name="Lara M."/>
            <person name="Lee W."/>
            <person name="Lennon N."/>
            <person name="Letendre F."/>
            <person name="LeVine R."/>
            <person name="Lipovsky A."/>
            <person name="Liu X."/>
            <person name="Liu J."/>
            <person name="Liu S."/>
            <person name="Lokyitsang T."/>
            <person name="Lokyitsang Y."/>
            <person name="Lubonja R."/>
            <person name="Lui A."/>
            <person name="MacDonald P."/>
            <person name="Magnisalis V."/>
            <person name="Maru K."/>
            <person name="Matthews C."/>
            <person name="McCusker W."/>
            <person name="McDonough S."/>
            <person name="Mehta T."/>
            <person name="Meldrim J."/>
            <person name="Meneus L."/>
            <person name="Mihai O."/>
            <person name="Mihalev A."/>
            <person name="Mihova T."/>
            <person name="Mittelman R."/>
            <person name="Mlenga V."/>
            <person name="Montmayeur A."/>
            <person name="Mulrain L."/>
            <person name="Navidi A."/>
            <person name="Naylor J."/>
            <person name="Negash T."/>
            <person name="Nguyen T."/>
            <person name="Nguyen N."/>
            <person name="Nicol R."/>
            <person name="Norbu C."/>
            <person name="Norbu N."/>
            <person name="Novod N."/>
            <person name="O'Neill B."/>
            <person name="Osman S."/>
            <person name="Markiewicz E."/>
            <person name="Oyono O.L."/>
            <person name="Patti C."/>
            <person name="Phunkhang P."/>
            <person name="Pierre F."/>
            <person name="Priest M."/>
            <person name="Raghuraman S."/>
            <person name="Rege F."/>
            <person name="Reyes R."/>
            <person name="Rise C."/>
            <person name="Rogov P."/>
            <person name="Ross K."/>
            <person name="Ryan E."/>
            <person name="Settipalli S."/>
            <person name="Shea T."/>
            <person name="Sherpa N."/>
            <person name="Shi L."/>
            <person name="Shih D."/>
            <person name="Sparrow T."/>
            <person name="Spaulding J."/>
            <person name="Stalker J."/>
            <person name="Stange-Thomann N."/>
            <person name="Stavropoulos S."/>
            <person name="Stone C."/>
            <person name="Strader C."/>
            <person name="Tesfaye S."/>
            <person name="Thomson T."/>
            <person name="Thoulutsang Y."/>
            <person name="Thoulutsang D."/>
            <person name="Topham K."/>
            <person name="Topping I."/>
            <person name="Tsamla T."/>
            <person name="Vassiliev H."/>
            <person name="Vo A."/>
            <person name="Wangchuk T."/>
            <person name="Wangdi T."/>
            <person name="Weiand M."/>
            <person name="Wilkinson J."/>
            <person name="Wilson A."/>
            <person name="Yadav S."/>
            <person name="Young G."/>
            <person name="Yu Q."/>
            <person name="Zembek L."/>
            <person name="Zhong D."/>
            <person name="Zimmer A."/>
            <person name="Zwirko Z."/>
            <person name="Jaffe D.B."/>
            <person name="Alvarez P."/>
            <person name="Brockman W."/>
            <person name="Butler J."/>
            <person name="Chin C."/>
            <person name="Gnerre S."/>
            <person name="Grabherr M."/>
            <person name="Kleber M."/>
            <person name="Mauceli E."/>
            <person name="MacCallum I."/>
        </authorList>
    </citation>
    <scope>NUCLEOTIDE SEQUENCE [LARGE SCALE GENOMIC DNA]</scope>
    <source>
        <strain evidence="13">MSH-3 / Tucson 14011-0111.49</strain>
    </source>
</reference>
<dbReference type="SMR" id="B4GP68"/>